<evidence type="ECO:0000256" key="6">
    <source>
        <dbReference type="ARBA" id="ARBA00023170"/>
    </source>
</evidence>
<evidence type="ECO:0000256" key="2">
    <source>
        <dbReference type="ARBA" id="ARBA00022475"/>
    </source>
</evidence>
<protein>
    <recommendedName>
        <fullName evidence="9">G-protein coupled receptors family 1 profile domain-containing protein</fullName>
    </recommendedName>
</protein>
<dbReference type="GO" id="GO:0005000">
    <property type="term" value="F:vasopressin receptor activity"/>
    <property type="evidence" value="ECO:0007669"/>
    <property type="project" value="TreeGrafter"/>
</dbReference>
<evidence type="ECO:0000259" key="9">
    <source>
        <dbReference type="PROSITE" id="PS50262"/>
    </source>
</evidence>
<evidence type="ECO:0000313" key="12">
    <source>
        <dbReference type="Proteomes" id="UP000663832"/>
    </source>
</evidence>
<name>A0A815BC20_9BILA</name>
<dbReference type="InterPro" id="IPR000276">
    <property type="entry name" value="GPCR_Rhodpsn"/>
</dbReference>
<dbReference type="PROSITE" id="PS00237">
    <property type="entry name" value="G_PROTEIN_RECEP_F1_1"/>
    <property type="match status" value="1"/>
</dbReference>
<keyword evidence="2" id="KW-1003">Cell membrane</keyword>
<dbReference type="GO" id="GO:0032870">
    <property type="term" value="P:cellular response to hormone stimulus"/>
    <property type="evidence" value="ECO:0007669"/>
    <property type="project" value="TreeGrafter"/>
</dbReference>
<keyword evidence="7" id="KW-0807">Transducer</keyword>
<evidence type="ECO:0000256" key="4">
    <source>
        <dbReference type="ARBA" id="ARBA00022989"/>
    </source>
</evidence>
<organism evidence="10 13">
    <name type="scientific">Adineta steineri</name>
    <dbReference type="NCBI Taxonomy" id="433720"/>
    <lineage>
        <taxon>Eukaryota</taxon>
        <taxon>Metazoa</taxon>
        <taxon>Spiralia</taxon>
        <taxon>Gnathifera</taxon>
        <taxon>Rotifera</taxon>
        <taxon>Eurotatoria</taxon>
        <taxon>Bdelloidea</taxon>
        <taxon>Adinetida</taxon>
        <taxon>Adinetidae</taxon>
        <taxon>Adineta</taxon>
    </lineage>
</organism>
<comment type="caution">
    <text evidence="10">The sequence shown here is derived from an EMBL/GenBank/DDBJ whole genome shotgun (WGS) entry which is preliminary data.</text>
</comment>
<dbReference type="Proteomes" id="UP000663877">
    <property type="component" value="Unassembled WGS sequence"/>
</dbReference>
<dbReference type="Proteomes" id="UP000663832">
    <property type="component" value="Unassembled WGS sequence"/>
</dbReference>
<dbReference type="PANTHER" id="PTHR24241">
    <property type="entry name" value="NEUROPEPTIDE RECEPTOR-RELATED G-PROTEIN COUPLED RECEPTOR"/>
    <property type="match status" value="1"/>
</dbReference>
<dbReference type="EMBL" id="CAJNOI010000399">
    <property type="protein sequence ID" value="CAF1268140.1"/>
    <property type="molecule type" value="Genomic_DNA"/>
</dbReference>
<evidence type="ECO:0000256" key="1">
    <source>
        <dbReference type="ARBA" id="ARBA00004651"/>
    </source>
</evidence>
<evidence type="ECO:0000256" key="5">
    <source>
        <dbReference type="ARBA" id="ARBA00023136"/>
    </source>
</evidence>
<dbReference type="Gene3D" id="1.20.1070.10">
    <property type="entry name" value="Rhodopsin 7-helix transmembrane proteins"/>
    <property type="match status" value="1"/>
</dbReference>
<proteinExistence type="inferred from homology"/>
<feature type="transmembrane region" description="Helical" evidence="8">
    <location>
        <begin position="188"/>
        <end position="215"/>
    </location>
</feature>
<dbReference type="GO" id="GO:0005886">
    <property type="term" value="C:plasma membrane"/>
    <property type="evidence" value="ECO:0007669"/>
    <property type="project" value="UniProtKB-SubCell"/>
</dbReference>
<keyword evidence="6 7" id="KW-0675">Receptor</keyword>
<dbReference type="InterPro" id="IPR017452">
    <property type="entry name" value="GPCR_Rhodpsn_7TM"/>
</dbReference>
<dbReference type="Pfam" id="PF00001">
    <property type="entry name" value="7tm_1"/>
    <property type="match status" value="1"/>
</dbReference>
<dbReference type="SUPFAM" id="SSF81321">
    <property type="entry name" value="Family A G protein-coupled receptor-like"/>
    <property type="match status" value="1"/>
</dbReference>
<evidence type="ECO:0000256" key="7">
    <source>
        <dbReference type="RuleBase" id="RU000688"/>
    </source>
</evidence>
<reference evidence="10" key="1">
    <citation type="submission" date="2021-02" db="EMBL/GenBank/DDBJ databases">
        <authorList>
            <person name="Nowell W R."/>
        </authorList>
    </citation>
    <scope>NUCLEOTIDE SEQUENCE</scope>
</reference>
<keyword evidence="3 7" id="KW-0812">Transmembrane</keyword>
<feature type="transmembrane region" description="Helical" evidence="8">
    <location>
        <begin position="26"/>
        <end position="47"/>
    </location>
</feature>
<keyword evidence="12" id="KW-1185">Reference proteome</keyword>
<dbReference type="AlphaFoldDB" id="A0A815BC20"/>
<evidence type="ECO:0000256" key="3">
    <source>
        <dbReference type="ARBA" id="ARBA00022692"/>
    </source>
</evidence>
<gene>
    <name evidence="10" type="ORF">BJG266_LOCUS30508</name>
    <name evidence="11" type="ORF">QVE165_LOCUS47361</name>
</gene>
<dbReference type="PRINTS" id="PR00237">
    <property type="entry name" value="GPCRRHODOPSN"/>
</dbReference>
<comment type="similarity">
    <text evidence="7">Belongs to the G-protein coupled receptor 1 family.</text>
</comment>
<accession>A0A815BC20</accession>
<feature type="transmembrane region" description="Helical" evidence="8">
    <location>
        <begin position="93"/>
        <end position="118"/>
    </location>
</feature>
<evidence type="ECO:0000313" key="10">
    <source>
        <dbReference type="EMBL" id="CAF1268140.1"/>
    </source>
</evidence>
<keyword evidence="4 8" id="KW-1133">Transmembrane helix</keyword>
<sequence length="788" mass="92393">MNITNNNNSSHTPILFDQQLRLVEQIVLTTMFISALIGNILVLIVMLTKRNRRTTRMAFFILHLTIADLLVAIFSVLPMFIWKTMPTFFDGDIICRLVTFLMLFSTYISVYTLVVMTIDRYQAIVHPLSTYTWTSHTGLFYMIAVWCLSIILALPQLFIFRSEYDPINKIKGCRAKFLGTDKTWELAYIVWTIVVQFFLPICVLLYCYGSVYLIVNRNFSMYRLSDNARTMSMANLPAINIPKNLSNLSSSIITLDRNLKSIRKNHIHIHYPSVECSSVSTVIFNKRPPPSVMYPVVFRLRRSSIEVPPSPHYSSISLDRPKVQPRYGASHFLSRARLKTIKLTFIVVLAYILCSTPFYIGSIVMAVNGKFLSQKTMNWLMTIFSLLLNLNSCSNPIICLTLSSTLFRRKRDHKEPLVVSKKSQTNNEKNYYYSPYNDTEEDIPLRELYIKQLDYLADRFNLLIERQLHSLLKQKLIDEIKNNLLLLIHDKYITTEQLHDFNQTFNFLNQKCKLFLTKNQSIKQTKQFLLHSSILSGNKFFHLLIQDDESIYIVDKNLNIIKYIEWKLNSLSKIIDSCWSTTLNSFLILTSSNLYTVNKDTYQLHDICKQDSYCACTSNQSYLYLTTGKVIEIYHIFDLKYISSWKLHEDNEKIIEKLHCLYDEEIIAVLTCKTNFHTKQKEKVIYFFHSQTMQYLHYLSISSIQFDCLWIFTGYSIFNKWNIRMNLMKKKRIMMKIECLKNSDEVNFFVDRSMSNDITDAVLLNHDIIVIQTDDDKFYICNMTNYQN</sequence>
<keyword evidence="7" id="KW-0297">G-protein coupled receptor</keyword>
<evidence type="ECO:0000256" key="8">
    <source>
        <dbReference type="SAM" id="Phobius"/>
    </source>
</evidence>
<dbReference type="OrthoDB" id="6435638at2759"/>
<dbReference type="GO" id="GO:0042277">
    <property type="term" value="F:peptide binding"/>
    <property type="evidence" value="ECO:0007669"/>
    <property type="project" value="TreeGrafter"/>
</dbReference>
<keyword evidence="5 8" id="KW-0472">Membrane</keyword>
<feature type="transmembrane region" description="Helical" evidence="8">
    <location>
        <begin position="139"/>
        <end position="159"/>
    </location>
</feature>
<dbReference type="PANTHER" id="PTHR24241:SF161">
    <property type="entry name" value="G-PROTEIN COUPLED RECEPTORS FAMILY 1 PROFILE DOMAIN-CONTAINING PROTEIN"/>
    <property type="match status" value="1"/>
</dbReference>
<feature type="transmembrane region" description="Helical" evidence="8">
    <location>
        <begin position="379"/>
        <end position="402"/>
    </location>
</feature>
<dbReference type="EMBL" id="CAJNOM010000743">
    <property type="protein sequence ID" value="CAF1554471.1"/>
    <property type="molecule type" value="Genomic_DNA"/>
</dbReference>
<feature type="domain" description="G-protein coupled receptors family 1 profile" evidence="9">
    <location>
        <begin position="38"/>
        <end position="399"/>
    </location>
</feature>
<evidence type="ECO:0000313" key="13">
    <source>
        <dbReference type="Proteomes" id="UP000663877"/>
    </source>
</evidence>
<feature type="transmembrane region" description="Helical" evidence="8">
    <location>
        <begin position="343"/>
        <end position="367"/>
    </location>
</feature>
<comment type="subcellular location">
    <subcellularLocation>
        <location evidence="1">Cell membrane</location>
        <topology evidence="1">Multi-pass membrane protein</topology>
    </subcellularLocation>
</comment>
<feature type="transmembrane region" description="Helical" evidence="8">
    <location>
        <begin position="59"/>
        <end position="81"/>
    </location>
</feature>
<dbReference type="PROSITE" id="PS50262">
    <property type="entry name" value="G_PROTEIN_RECEP_F1_2"/>
    <property type="match status" value="1"/>
</dbReference>
<evidence type="ECO:0000313" key="11">
    <source>
        <dbReference type="EMBL" id="CAF1554471.1"/>
    </source>
</evidence>